<sequence length="135" mass="14506">MAITKIFVLLSGLAMMGINASPCSGDSATATSSTTAPTSTCLKPDSKCGVEGEFKSESGIDWTGLMEGAESAFECSELCGDRRRPEGWCIAFEYFSAEAKCHLYGSPVKDFFTPKAGTGVYFYDQVCWECPSTDE</sequence>
<gene>
    <name evidence="3" type="ORF">QQX98_006256</name>
</gene>
<dbReference type="InterPro" id="IPR003609">
    <property type="entry name" value="Pan_app"/>
</dbReference>
<evidence type="ECO:0000313" key="3">
    <source>
        <dbReference type="EMBL" id="KAK7414931.1"/>
    </source>
</evidence>
<dbReference type="PROSITE" id="PS50948">
    <property type="entry name" value="PAN"/>
    <property type="match status" value="1"/>
</dbReference>
<reference evidence="3 4" key="1">
    <citation type="journal article" date="2025" name="Microbiol. Resour. Announc.">
        <title>Draft genome sequences for Neonectria magnoliae and Neonectria punicea, canker pathogens of Liriodendron tulipifera and Acer saccharum in West Virginia.</title>
        <authorList>
            <person name="Petronek H.M."/>
            <person name="Kasson M.T."/>
            <person name="Metheny A.M."/>
            <person name="Stauder C.M."/>
            <person name="Lovett B."/>
            <person name="Lynch S.C."/>
            <person name="Garnas J.R."/>
            <person name="Kasson L.R."/>
            <person name="Stajich J.E."/>
        </authorList>
    </citation>
    <scope>NUCLEOTIDE SEQUENCE [LARGE SCALE GENOMIC DNA]</scope>
    <source>
        <strain evidence="3 4">NRRL 64653</strain>
    </source>
</reference>
<dbReference type="Proteomes" id="UP001498476">
    <property type="component" value="Unassembled WGS sequence"/>
</dbReference>
<evidence type="ECO:0000256" key="1">
    <source>
        <dbReference type="SAM" id="SignalP"/>
    </source>
</evidence>
<name>A0ABR1H2U5_9HYPO</name>
<feature type="signal peptide" evidence="1">
    <location>
        <begin position="1"/>
        <end position="20"/>
    </location>
</feature>
<feature type="domain" description="Apple" evidence="2">
    <location>
        <begin position="48"/>
        <end position="127"/>
    </location>
</feature>
<comment type="caution">
    <text evidence="3">The sequence shown here is derived from an EMBL/GenBank/DDBJ whole genome shotgun (WGS) entry which is preliminary data.</text>
</comment>
<proteinExistence type="predicted"/>
<dbReference type="SUPFAM" id="SSF57414">
    <property type="entry name" value="Hairpin loop containing domain-like"/>
    <property type="match status" value="1"/>
</dbReference>
<evidence type="ECO:0000313" key="4">
    <source>
        <dbReference type="Proteomes" id="UP001498476"/>
    </source>
</evidence>
<dbReference type="Pfam" id="PF00024">
    <property type="entry name" value="PAN_1"/>
    <property type="match status" value="1"/>
</dbReference>
<protein>
    <recommendedName>
        <fullName evidence="2">Apple domain-containing protein</fullName>
    </recommendedName>
</protein>
<accession>A0ABR1H2U5</accession>
<keyword evidence="1" id="KW-0732">Signal</keyword>
<dbReference type="EMBL" id="JAZAVJ010000092">
    <property type="protein sequence ID" value="KAK7414931.1"/>
    <property type="molecule type" value="Genomic_DNA"/>
</dbReference>
<organism evidence="3 4">
    <name type="scientific">Neonectria punicea</name>
    <dbReference type="NCBI Taxonomy" id="979145"/>
    <lineage>
        <taxon>Eukaryota</taxon>
        <taxon>Fungi</taxon>
        <taxon>Dikarya</taxon>
        <taxon>Ascomycota</taxon>
        <taxon>Pezizomycotina</taxon>
        <taxon>Sordariomycetes</taxon>
        <taxon>Hypocreomycetidae</taxon>
        <taxon>Hypocreales</taxon>
        <taxon>Nectriaceae</taxon>
        <taxon>Neonectria</taxon>
    </lineage>
</organism>
<keyword evidence="4" id="KW-1185">Reference proteome</keyword>
<evidence type="ECO:0000259" key="2">
    <source>
        <dbReference type="PROSITE" id="PS50948"/>
    </source>
</evidence>
<feature type="chain" id="PRO_5046893991" description="Apple domain-containing protein" evidence="1">
    <location>
        <begin position="21"/>
        <end position="135"/>
    </location>
</feature>